<sequence length="204" mass="22727">MKPRELLARIISDIRGHQSNWFTKRSGRRRAQCNHQPSAGPGTPSECKDASFFPAARRWTTSSPGQQSLRHLNTTTNAQRRRECWPGARVRSSGHTDGPEENFSTLPFRLIQQDNPLFWHGPPHFISGNCPGHALLTHPWVTPLRNVSASFQTSGVEPCNCTGLHRWAARVQRPRGALWRVAGRPFRPPANATAASVGVRDLAC</sequence>
<gene>
    <name evidence="2" type="ORF">B0T11DRAFT_83178</name>
</gene>
<evidence type="ECO:0000313" key="3">
    <source>
        <dbReference type="Proteomes" id="UP000813385"/>
    </source>
</evidence>
<feature type="region of interest" description="Disordered" evidence="1">
    <location>
        <begin position="24"/>
        <end position="47"/>
    </location>
</feature>
<accession>A0A8K0TEC1</accession>
<comment type="caution">
    <text evidence="2">The sequence shown here is derived from an EMBL/GenBank/DDBJ whole genome shotgun (WGS) entry which is preliminary data.</text>
</comment>
<keyword evidence="3" id="KW-1185">Reference proteome</keyword>
<name>A0A8K0TEC1_9PEZI</name>
<evidence type="ECO:0000313" key="2">
    <source>
        <dbReference type="EMBL" id="KAH7362328.1"/>
    </source>
</evidence>
<reference evidence="2" key="1">
    <citation type="journal article" date="2021" name="Nat. Commun.">
        <title>Genetic determinants of endophytism in the Arabidopsis root mycobiome.</title>
        <authorList>
            <person name="Mesny F."/>
            <person name="Miyauchi S."/>
            <person name="Thiergart T."/>
            <person name="Pickel B."/>
            <person name="Atanasova L."/>
            <person name="Karlsson M."/>
            <person name="Huettel B."/>
            <person name="Barry K.W."/>
            <person name="Haridas S."/>
            <person name="Chen C."/>
            <person name="Bauer D."/>
            <person name="Andreopoulos W."/>
            <person name="Pangilinan J."/>
            <person name="LaButti K."/>
            <person name="Riley R."/>
            <person name="Lipzen A."/>
            <person name="Clum A."/>
            <person name="Drula E."/>
            <person name="Henrissat B."/>
            <person name="Kohler A."/>
            <person name="Grigoriev I.V."/>
            <person name="Martin F.M."/>
            <person name="Hacquard S."/>
        </authorList>
    </citation>
    <scope>NUCLEOTIDE SEQUENCE</scope>
    <source>
        <strain evidence="2">MPI-CAGE-AT-0016</strain>
    </source>
</reference>
<dbReference type="Proteomes" id="UP000813385">
    <property type="component" value="Unassembled WGS sequence"/>
</dbReference>
<proteinExistence type="predicted"/>
<dbReference type="EMBL" id="JAGPXD010000003">
    <property type="protein sequence ID" value="KAH7362328.1"/>
    <property type="molecule type" value="Genomic_DNA"/>
</dbReference>
<evidence type="ECO:0000256" key="1">
    <source>
        <dbReference type="SAM" id="MobiDB-lite"/>
    </source>
</evidence>
<organism evidence="2 3">
    <name type="scientific">Plectosphaerella cucumerina</name>
    <dbReference type="NCBI Taxonomy" id="40658"/>
    <lineage>
        <taxon>Eukaryota</taxon>
        <taxon>Fungi</taxon>
        <taxon>Dikarya</taxon>
        <taxon>Ascomycota</taxon>
        <taxon>Pezizomycotina</taxon>
        <taxon>Sordariomycetes</taxon>
        <taxon>Hypocreomycetidae</taxon>
        <taxon>Glomerellales</taxon>
        <taxon>Plectosphaerellaceae</taxon>
        <taxon>Plectosphaerella</taxon>
    </lineage>
</organism>
<protein>
    <submittedName>
        <fullName evidence="2">Uncharacterized protein</fullName>
    </submittedName>
</protein>
<dbReference type="AlphaFoldDB" id="A0A8K0TEC1"/>